<dbReference type="FunFam" id="2.10.50.30:FF:000002">
    <property type="entry name" value="Vomeronasal 2 receptor, h1"/>
    <property type="match status" value="1"/>
</dbReference>
<dbReference type="Pfam" id="PF07562">
    <property type="entry name" value="NCD3G"/>
    <property type="match status" value="1"/>
</dbReference>
<dbReference type="InterPro" id="IPR011500">
    <property type="entry name" value="GPCR_3_9-Cys_dom"/>
</dbReference>
<dbReference type="RefSeq" id="XP_054850285.1">
    <property type="nucleotide sequence ID" value="XM_054994310.1"/>
</dbReference>
<protein>
    <submittedName>
        <fullName evidence="15">Vomeronasal type-2 receptor 26-like</fullName>
    </submittedName>
</protein>
<dbReference type="AlphaFoldDB" id="A0AA97K2L7"/>
<comment type="similarity">
    <text evidence="2">Belongs to the G-protein coupled receptor 3 family.</text>
</comment>
<feature type="transmembrane region" description="Helical" evidence="12">
    <location>
        <begin position="428"/>
        <end position="452"/>
    </location>
</feature>
<dbReference type="FunFam" id="3.40.50.2300:FF:000024">
    <property type="entry name" value="Vomeronasal 2, receptor 73"/>
    <property type="match status" value="1"/>
</dbReference>
<dbReference type="InterPro" id="IPR000337">
    <property type="entry name" value="GPCR_3"/>
</dbReference>
<keyword evidence="14" id="KW-1185">Reference proteome</keyword>
<keyword evidence="4 12" id="KW-0812">Transmembrane</keyword>
<evidence type="ECO:0000256" key="4">
    <source>
        <dbReference type="ARBA" id="ARBA00022692"/>
    </source>
</evidence>
<feature type="transmembrane region" description="Helical" evidence="12">
    <location>
        <begin position="623"/>
        <end position="643"/>
    </location>
</feature>
<evidence type="ECO:0000259" key="13">
    <source>
        <dbReference type="PROSITE" id="PS50259"/>
    </source>
</evidence>
<evidence type="ECO:0000256" key="8">
    <source>
        <dbReference type="ARBA" id="ARBA00023136"/>
    </source>
</evidence>
<name>A0AA97K2L7_EUBMA</name>
<feature type="transmembrane region" description="Helical" evidence="12">
    <location>
        <begin position="655"/>
        <end position="679"/>
    </location>
</feature>
<dbReference type="SUPFAM" id="SSF53822">
    <property type="entry name" value="Periplasmic binding protein-like I"/>
    <property type="match status" value="1"/>
</dbReference>
<dbReference type="PROSITE" id="PS50259">
    <property type="entry name" value="G_PROTEIN_RECEP_F3_4"/>
    <property type="match status" value="1"/>
</dbReference>
<dbReference type="InterPro" id="IPR004073">
    <property type="entry name" value="GPCR_3_vmron_rcpt_2"/>
</dbReference>
<dbReference type="InterPro" id="IPR000068">
    <property type="entry name" value="GPCR_3_Ca_sens_rcpt-rel"/>
</dbReference>
<evidence type="ECO:0000256" key="12">
    <source>
        <dbReference type="SAM" id="Phobius"/>
    </source>
</evidence>
<dbReference type="GeneID" id="129339727"/>
<feature type="transmembrane region" description="Helical" evidence="12">
    <location>
        <begin position="586"/>
        <end position="611"/>
    </location>
</feature>
<dbReference type="InterPro" id="IPR017978">
    <property type="entry name" value="GPCR_3_C"/>
</dbReference>
<dbReference type="InterPro" id="IPR038550">
    <property type="entry name" value="GPCR_3_9-Cys_sf"/>
</dbReference>
<dbReference type="InterPro" id="IPR017979">
    <property type="entry name" value="GPCR_3_CS"/>
</dbReference>
<evidence type="ECO:0000256" key="2">
    <source>
        <dbReference type="ARBA" id="ARBA00007242"/>
    </source>
</evidence>
<dbReference type="PANTHER" id="PTHR24061">
    <property type="entry name" value="CALCIUM-SENSING RECEPTOR-RELATED"/>
    <property type="match status" value="1"/>
</dbReference>
<reference evidence="15" key="1">
    <citation type="submission" date="2025-08" db="UniProtKB">
        <authorList>
            <consortium name="RefSeq"/>
        </authorList>
    </citation>
    <scope>IDENTIFICATION</scope>
    <source>
        <tissue evidence="15">Blood</tissue>
    </source>
</reference>
<comment type="subcellular location">
    <subcellularLocation>
        <location evidence="1">Cell membrane</location>
        <topology evidence="1">Multi-pass membrane protein</topology>
    </subcellularLocation>
</comment>
<keyword evidence="3" id="KW-1003">Cell membrane</keyword>
<dbReference type="Proteomes" id="UP001190640">
    <property type="component" value="Chromosome 12"/>
</dbReference>
<keyword evidence="6 12" id="KW-1133">Transmembrane helix</keyword>
<dbReference type="InterPro" id="IPR028082">
    <property type="entry name" value="Peripla_BP_I"/>
</dbReference>
<evidence type="ECO:0000256" key="9">
    <source>
        <dbReference type="ARBA" id="ARBA00023170"/>
    </source>
</evidence>
<evidence type="ECO:0000256" key="6">
    <source>
        <dbReference type="ARBA" id="ARBA00022989"/>
    </source>
</evidence>
<feature type="transmembrane region" description="Helical" evidence="12">
    <location>
        <begin position="499"/>
        <end position="523"/>
    </location>
</feature>
<keyword evidence="9" id="KW-0675">Receptor</keyword>
<dbReference type="KEGG" id="emc:129339727"/>
<dbReference type="PROSITE" id="PS00981">
    <property type="entry name" value="G_PROTEIN_RECEP_F3_3"/>
    <property type="match status" value="1"/>
</dbReference>
<dbReference type="GO" id="GO:0004930">
    <property type="term" value="F:G protein-coupled receptor activity"/>
    <property type="evidence" value="ECO:0007669"/>
    <property type="project" value="UniProtKB-KW"/>
</dbReference>
<dbReference type="GO" id="GO:0005886">
    <property type="term" value="C:plasma membrane"/>
    <property type="evidence" value="ECO:0007669"/>
    <property type="project" value="UniProtKB-SubCell"/>
</dbReference>
<dbReference type="CDD" id="cd15283">
    <property type="entry name" value="7tmC_V2R_pheromone"/>
    <property type="match status" value="1"/>
</dbReference>
<feature type="transmembrane region" description="Helical" evidence="12">
    <location>
        <begin position="544"/>
        <end position="566"/>
    </location>
</feature>
<evidence type="ECO:0000256" key="3">
    <source>
        <dbReference type="ARBA" id="ARBA00022475"/>
    </source>
</evidence>
<organism evidence="14 15">
    <name type="scientific">Eublepharis macularius</name>
    <name type="common">Leopard gecko</name>
    <name type="synonym">Cyrtodactylus macularius</name>
    <dbReference type="NCBI Taxonomy" id="481883"/>
    <lineage>
        <taxon>Eukaryota</taxon>
        <taxon>Metazoa</taxon>
        <taxon>Chordata</taxon>
        <taxon>Craniata</taxon>
        <taxon>Vertebrata</taxon>
        <taxon>Euteleostomi</taxon>
        <taxon>Lepidosauria</taxon>
        <taxon>Squamata</taxon>
        <taxon>Bifurcata</taxon>
        <taxon>Gekkota</taxon>
        <taxon>Eublepharidae</taxon>
        <taxon>Eublepharinae</taxon>
        <taxon>Eublepharis</taxon>
    </lineage>
</organism>
<keyword evidence="8 12" id="KW-0472">Membrane</keyword>
<dbReference type="Gene3D" id="2.10.50.30">
    <property type="entry name" value="GPCR, family 3, nine cysteines domain"/>
    <property type="match status" value="1"/>
</dbReference>
<feature type="transmembrane region" description="Helical" evidence="12">
    <location>
        <begin position="467"/>
        <end position="487"/>
    </location>
</feature>
<gene>
    <name evidence="15" type="primary">LOC129339727</name>
</gene>
<sequence>MEKYEKNKIPSFYRTIPNEEHQYDGIAQLLLHFQWKWVGIIAGDDDKGEGFIQALTPVLSEKGICSAFTEKLKNILLVDTLKDLIQDFRNISLFLNTTQTNVFVTYFNSETMASLQLLLKVAEIAKISISKVWIMTSHWEFEPMRFPWAFVREVFHGALSFAVHSHKVLGFQLFLHLLSTYFTKRNGYLKISWEQVFICLLQYFSAGQENRGFCTGKKNLENLPGDLYGMGMSGQSYSIYIAVYAIAHALHAMNSAGWRHREMIKAEKKQFSQPWELHHFLRRISFNSTAGDQVSFNENGQLIAGFDIANWVSFPNKSLLSLKVGRMNPQDSGDKKFIMNEESIAWQSIFNEVPPSSLCNEKCHPGYSRKKKEGKPFCCYDCVSCPDGKISNEKDMDNCFECPEDQFPNKDRDQCLRKSLNSLSYNEIWGISLSLLACSLALITIVMLGIFLKNQHTPIVKANNRDLSYVLLISLFLCFLSSLLFIIQPGTVICPLRQMAFGIIFSVAVSCVLAKTMTVVLAFMATKPGSSMRKWVGKRLAIPIVASASLVQIVICTIWLCTAPPFPNVDMHSLAEEIVTECSKGSVVMFYCVLGFLALLASVSFIVAFFARHLPSTFNEAKFITFSMLVFCSVWLSFIPAYLSTKGKYMVAVEIFSILASSAGLLGCIFAPKCFIILLRPELNSKDQIIPGHGQEK</sequence>
<dbReference type="PANTHER" id="PTHR24061:SF599">
    <property type="entry name" value="G-PROTEIN COUPLED RECEPTORS FAMILY 3 PROFILE DOMAIN-CONTAINING PROTEIN"/>
    <property type="match status" value="1"/>
</dbReference>
<dbReference type="Pfam" id="PF00003">
    <property type="entry name" value="7tm_3"/>
    <property type="match status" value="1"/>
</dbReference>
<dbReference type="PRINTS" id="PR00248">
    <property type="entry name" value="GPCRMGR"/>
</dbReference>
<dbReference type="Pfam" id="PF01094">
    <property type="entry name" value="ANF_receptor"/>
    <property type="match status" value="1"/>
</dbReference>
<proteinExistence type="inferred from homology"/>
<evidence type="ECO:0000256" key="11">
    <source>
        <dbReference type="ARBA" id="ARBA00023224"/>
    </source>
</evidence>
<dbReference type="Gene3D" id="3.40.50.2300">
    <property type="match status" value="2"/>
</dbReference>
<evidence type="ECO:0000256" key="7">
    <source>
        <dbReference type="ARBA" id="ARBA00023040"/>
    </source>
</evidence>
<dbReference type="PRINTS" id="PR01535">
    <property type="entry name" value="VOMERONASL2R"/>
</dbReference>
<evidence type="ECO:0000256" key="10">
    <source>
        <dbReference type="ARBA" id="ARBA00023180"/>
    </source>
</evidence>
<keyword evidence="10" id="KW-0325">Glycoprotein</keyword>
<evidence type="ECO:0000313" key="14">
    <source>
        <dbReference type="Proteomes" id="UP001190640"/>
    </source>
</evidence>
<evidence type="ECO:0000313" key="15">
    <source>
        <dbReference type="RefSeq" id="XP_054850285.1"/>
    </source>
</evidence>
<keyword evidence="7" id="KW-0297">G-protein coupled receptor</keyword>
<feature type="domain" description="G-protein coupled receptors family 3 profile" evidence="13">
    <location>
        <begin position="429"/>
        <end position="688"/>
    </location>
</feature>
<accession>A0AA97K2L7</accession>
<evidence type="ECO:0000256" key="1">
    <source>
        <dbReference type="ARBA" id="ARBA00004651"/>
    </source>
</evidence>
<keyword evidence="11" id="KW-0807">Transducer</keyword>
<dbReference type="InterPro" id="IPR001828">
    <property type="entry name" value="ANF_lig-bd_rcpt"/>
</dbReference>
<evidence type="ECO:0000256" key="5">
    <source>
        <dbReference type="ARBA" id="ARBA00022729"/>
    </source>
</evidence>
<keyword evidence="5" id="KW-0732">Signal</keyword>